<dbReference type="Proteomes" id="UP000054805">
    <property type="component" value="Unassembled WGS sequence"/>
</dbReference>
<dbReference type="Proteomes" id="UP000054632">
    <property type="component" value="Unassembled WGS sequence"/>
</dbReference>
<dbReference type="EMBL" id="JYDS01000544">
    <property type="protein sequence ID" value="KRZ03074.1"/>
    <property type="molecule type" value="Genomic_DNA"/>
</dbReference>
<dbReference type="AlphaFoldDB" id="A0A0V1EGU8"/>
<accession>A0A0V1EGU8</accession>
<protein>
    <submittedName>
        <fullName evidence="1">Uncharacterized protein</fullName>
    </submittedName>
</protein>
<gene>
    <name evidence="1" type="ORF">T4A_3353</name>
    <name evidence="2" type="ORF">T4B_13585</name>
</gene>
<keyword evidence="4" id="KW-1185">Reference proteome</keyword>
<dbReference type="EMBL" id="JYDR01000041">
    <property type="protein sequence ID" value="KRY72690.1"/>
    <property type="molecule type" value="Genomic_DNA"/>
</dbReference>
<organism evidence="1 3">
    <name type="scientific">Trichinella pseudospiralis</name>
    <name type="common">Parasitic roundworm</name>
    <dbReference type="NCBI Taxonomy" id="6337"/>
    <lineage>
        <taxon>Eukaryota</taxon>
        <taxon>Metazoa</taxon>
        <taxon>Ecdysozoa</taxon>
        <taxon>Nematoda</taxon>
        <taxon>Enoplea</taxon>
        <taxon>Dorylaimia</taxon>
        <taxon>Trichinellida</taxon>
        <taxon>Trichinellidae</taxon>
        <taxon>Trichinella</taxon>
    </lineage>
</organism>
<name>A0A0V1EGU8_TRIPS</name>
<evidence type="ECO:0000313" key="4">
    <source>
        <dbReference type="Proteomes" id="UP000054805"/>
    </source>
</evidence>
<sequence>MKHINIARMMKIPSSPLNTFLAKNDTVESACNDGNSSSGKQIQDSNDLIMLPAYYAFPLSTFVFLAPQMNVLTRFYCI</sequence>
<evidence type="ECO:0000313" key="2">
    <source>
        <dbReference type="EMBL" id="KRZ03074.1"/>
    </source>
</evidence>
<evidence type="ECO:0000313" key="3">
    <source>
        <dbReference type="Proteomes" id="UP000054632"/>
    </source>
</evidence>
<reference evidence="3 4" key="1">
    <citation type="submission" date="2015-01" db="EMBL/GenBank/DDBJ databases">
        <title>Evolution of Trichinella species and genotypes.</title>
        <authorList>
            <person name="Korhonen P.K."/>
            <person name="Edoardo P."/>
            <person name="Giuseppe L.R."/>
            <person name="Gasser R.B."/>
        </authorList>
    </citation>
    <scope>NUCLEOTIDE SEQUENCE [LARGE SCALE GENOMIC DNA]</scope>
    <source>
        <strain evidence="1">ISS13</strain>
        <strain evidence="2">ISS588</strain>
    </source>
</reference>
<comment type="caution">
    <text evidence="1">The sequence shown here is derived from an EMBL/GenBank/DDBJ whole genome shotgun (WGS) entry which is preliminary data.</text>
</comment>
<evidence type="ECO:0000313" key="1">
    <source>
        <dbReference type="EMBL" id="KRY72690.1"/>
    </source>
</evidence>
<proteinExistence type="predicted"/>